<evidence type="ECO:0000256" key="3">
    <source>
        <dbReference type="SAM" id="SignalP"/>
    </source>
</evidence>
<feature type="domain" description="Phospholipase/carboxylesterase/thioesterase" evidence="4">
    <location>
        <begin position="148"/>
        <end position="225"/>
    </location>
</feature>
<feature type="region of interest" description="Disordered" evidence="2">
    <location>
        <begin position="31"/>
        <end position="58"/>
    </location>
</feature>
<evidence type="ECO:0000259" key="4">
    <source>
        <dbReference type="Pfam" id="PF02230"/>
    </source>
</evidence>
<comment type="caution">
    <text evidence="5">The sequence shown here is derived from an EMBL/GenBank/DDBJ whole genome shotgun (WGS) entry which is preliminary data.</text>
</comment>
<dbReference type="EMBL" id="JNFQ01000001">
    <property type="protein sequence ID" value="KFG74702.1"/>
    <property type="molecule type" value="Genomic_DNA"/>
</dbReference>
<dbReference type="Proteomes" id="UP000029095">
    <property type="component" value="Unassembled WGS sequence"/>
</dbReference>
<feature type="chain" id="PRO_5039266638" description="Phospholipase/carboxylesterase/thioesterase domain-containing protein" evidence="3">
    <location>
        <begin position="31"/>
        <end position="343"/>
    </location>
</feature>
<dbReference type="Gene3D" id="3.40.50.1820">
    <property type="entry name" value="alpha/beta hydrolase"/>
    <property type="match status" value="1"/>
</dbReference>
<evidence type="ECO:0000313" key="6">
    <source>
        <dbReference type="Proteomes" id="UP000029095"/>
    </source>
</evidence>
<proteinExistence type="predicted"/>
<dbReference type="InterPro" id="IPR029058">
    <property type="entry name" value="AB_hydrolase_fold"/>
</dbReference>
<dbReference type="Pfam" id="PF02230">
    <property type="entry name" value="Abhydrolase_2"/>
    <property type="match status" value="1"/>
</dbReference>
<organism evidence="5 6">
    <name type="scientific">Streptomyces mutabilis</name>
    <dbReference type="NCBI Taxonomy" id="67332"/>
    <lineage>
        <taxon>Bacteria</taxon>
        <taxon>Bacillati</taxon>
        <taxon>Actinomycetota</taxon>
        <taxon>Actinomycetes</taxon>
        <taxon>Kitasatosporales</taxon>
        <taxon>Streptomycetaceae</taxon>
        <taxon>Streptomyces</taxon>
    </lineage>
</organism>
<evidence type="ECO:0000313" key="5">
    <source>
        <dbReference type="EMBL" id="KFG74702.1"/>
    </source>
</evidence>
<dbReference type="InterPro" id="IPR050955">
    <property type="entry name" value="Plant_Biomass_Hydrol_Est"/>
</dbReference>
<dbReference type="PANTHER" id="PTHR43037">
    <property type="entry name" value="UNNAMED PRODUCT-RELATED"/>
    <property type="match status" value="1"/>
</dbReference>
<keyword evidence="1 3" id="KW-0732">Signal</keyword>
<sequence>MRSLRELSPGARRWPAALALALVVPLAGCATGSGSPDASPSASAPTRAGGTASAAPDVRAELRVDGRTREYLLHRPASADGPRPLVVAFHGRGSDAAELREQSRLEKAAGARGMLVACPEGIDGGWGAGTRKTPQRPDPGLDVRFTEALIEHLVRTEQADPERVYVAGFSNGGSMALRMAAERPGLLAGAASVAGQLPAGAAAVEPTGAVPVMVVYGAEDPVRPIGGWPTPPPDPEEPILPSRSARDTAEAFAAAGGAGEPVTEEEKGYDRTVWHLNDASGDASPSTGGGTPAAPPAATVQLLVVHGGGHTWPGSSFVPDKRLGPTSKALDATDAILDFFAVG</sequence>
<feature type="compositionally biased region" description="Low complexity" evidence="2">
    <location>
        <begin position="31"/>
        <end position="50"/>
    </location>
</feature>
<dbReference type="InterPro" id="IPR003140">
    <property type="entry name" value="PLipase/COase/thioEstase"/>
</dbReference>
<keyword evidence="6" id="KW-1185">Reference proteome</keyword>
<accession>A0A086N0N4</accession>
<dbReference type="PANTHER" id="PTHR43037:SF1">
    <property type="entry name" value="BLL1128 PROTEIN"/>
    <property type="match status" value="1"/>
</dbReference>
<evidence type="ECO:0000256" key="2">
    <source>
        <dbReference type="SAM" id="MobiDB-lite"/>
    </source>
</evidence>
<reference evidence="5 6" key="1">
    <citation type="submission" date="2014-05" db="EMBL/GenBank/DDBJ databases">
        <title>Complete genome sequence of the Streptomyces mutabilis TRM45540.</title>
        <authorList>
            <person name="Luo X."/>
            <person name="Zhang L."/>
        </authorList>
    </citation>
    <scope>NUCLEOTIDE SEQUENCE [LARGE SCALE GENOMIC DNA]</scope>
    <source>
        <strain evidence="5 6">TRM45540</strain>
    </source>
</reference>
<dbReference type="RefSeq" id="WP_043371492.1">
    <property type="nucleotide sequence ID" value="NZ_KN039946.1"/>
</dbReference>
<dbReference type="SUPFAM" id="SSF53474">
    <property type="entry name" value="alpha/beta-Hydrolases"/>
    <property type="match status" value="1"/>
</dbReference>
<gene>
    <name evidence="5" type="ORF">FM21_00560</name>
</gene>
<dbReference type="AlphaFoldDB" id="A0A086N0N4"/>
<dbReference type="STRING" id="1915400.FM21_00560"/>
<evidence type="ECO:0000256" key="1">
    <source>
        <dbReference type="ARBA" id="ARBA00022729"/>
    </source>
</evidence>
<protein>
    <recommendedName>
        <fullName evidence="4">Phospholipase/carboxylesterase/thioesterase domain-containing protein</fullName>
    </recommendedName>
</protein>
<name>A0A086N0N4_9ACTN</name>
<dbReference type="HOGENOM" id="CLU_027551_4_2_11"/>
<feature type="signal peptide" evidence="3">
    <location>
        <begin position="1"/>
        <end position="30"/>
    </location>
</feature>
<dbReference type="GO" id="GO:0016787">
    <property type="term" value="F:hydrolase activity"/>
    <property type="evidence" value="ECO:0007669"/>
    <property type="project" value="InterPro"/>
</dbReference>